<evidence type="ECO:0000313" key="6">
    <source>
        <dbReference type="EMBL" id="VDK45874.1"/>
    </source>
</evidence>
<dbReference type="AlphaFoldDB" id="A0A3P6RMG1"/>
<protein>
    <recommendedName>
        <fullName evidence="5">Ubiquitin-like protease family profile domain-containing protein</fullName>
    </recommendedName>
</protein>
<dbReference type="OrthoDB" id="5877444at2759"/>
<evidence type="ECO:0000256" key="4">
    <source>
        <dbReference type="SAM" id="MobiDB-lite"/>
    </source>
</evidence>
<keyword evidence="3" id="KW-0378">Hydrolase</keyword>
<comment type="similarity">
    <text evidence="1">Belongs to the peptidase C48 family.</text>
</comment>
<dbReference type="Gene3D" id="3.40.395.10">
    <property type="entry name" value="Adenoviral Proteinase, Chain A"/>
    <property type="match status" value="1"/>
</dbReference>
<keyword evidence="2" id="KW-0645">Protease</keyword>
<name>A0A3P6RMG1_CYLGO</name>
<feature type="region of interest" description="Disordered" evidence="4">
    <location>
        <begin position="828"/>
        <end position="859"/>
    </location>
</feature>
<evidence type="ECO:0000256" key="1">
    <source>
        <dbReference type="ARBA" id="ARBA00005234"/>
    </source>
</evidence>
<evidence type="ECO:0000313" key="7">
    <source>
        <dbReference type="Proteomes" id="UP000271889"/>
    </source>
</evidence>
<reference evidence="6 7" key="1">
    <citation type="submission" date="2018-11" db="EMBL/GenBank/DDBJ databases">
        <authorList>
            <consortium name="Pathogen Informatics"/>
        </authorList>
    </citation>
    <scope>NUCLEOTIDE SEQUENCE [LARGE SCALE GENOMIC DNA]</scope>
</reference>
<dbReference type="PANTHER" id="PTHR45786:SF74">
    <property type="entry name" value="ATP-DEPENDENT DNA HELICASE"/>
    <property type="match status" value="1"/>
</dbReference>
<dbReference type="EMBL" id="UYRV01000930">
    <property type="protein sequence ID" value="VDK45874.1"/>
    <property type="molecule type" value="Genomic_DNA"/>
</dbReference>
<sequence length="1012" mass="114284">MCKGTHWGLVVCDTSSATAVVYDSYAHQYDYSATIFESREPKLRRVWSQITDSPLQHLRIAGKDLVHEQDDYFSCGVFICIYAERLSRGEQTKAEEATSFFLQNARRKISRCLRACFAVSGTVNAGSAPLPRIYDSHLLPTSYTLFFTEQRAEAIAEEIRETLTTENTSLHNEVSQIAHQPKIFTLEETVFVQRSIFCELSNVHVMKTCLEEPLPSGAYTKSIRTSSFILVVFYRNLLFGSISAAVFQHFPRRPRATVFDFVCTHIEAPIRAHLLKIGKLFGFVGATLRSSKDDCFHKTDAAVTVSFCVSKYVKGVEVSGTDITSANLEEHRKHMLTLLDSIPSSYASRDLETLAAQMYLTQCIAKTPGVAFINTLLEDSISDSCAIAGRQFSKPMQLAILYINTLGILCGAVVKKYYGEHVCIVFDFSSMSASTMTDTPLQSLTTIYGYDNCDFVVPFHGTFLYQSEIPAAVSYYIMCILKKFTKSPTFSLDAIRSHAAYIHGLVSTQLTDAPDNKLVLSTTFPTALHLGPMNVKCPYCSAVSFRGEPKLLCCNGGVNIVPEHVLPQRRDGILDWLFLEVRSNEKLYYMFRALNNLVAFAGLSIKMRQFNVGIGQLPLVVQGTVDVGICHLNPDSDIASYAQLYICDDYKCKRSIDETLSEYKMKIEHKLVERILTTLRENNVIAMAYQSMYEVYLAEAEALRIRDNDILPKILMNLKHKREIPDVSSNTHKGCLNIPQINNEVAAIYVCRNGVFPSEEELDKGLRVYSRGGRSIAAHHNNNIDAMSYPLYFPKGQQSFVRERLPKTRKRPATDQTIVSKARKRPALGESIDIDDPDPVGARLLSDDEDEDDQVDSQPSKFLSRSDFYRFILARRGNLLEHRFYGSGKLLSQFVIHVYARIEADLLSAIERHTTEIRSTKATSLYTFLDQQLQEKGFKLGKLINLPRYFVGSNGWFDQLYHNAMAVAQRVGKPDLFITFTGNHEWPEIRENLVTEFDSWITDPLLCARVFR</sequence>
<feature type="domain" description="Ubiquitin-like protease family profile" evidence="5">
    <location>
        <begin position="1"/>
        <end position="86"/>
    </location>
</feature>
<dbReference type="PANTHER" id="PTHR45786">
    <property type="entry name" value="DNA BINDING PROTEIN-LIKE"/>
    <property type="match status" value="1"/>
</dbReference>
<dbReference type="Pfam" id="PF02902">
    <property type="entry name" value="Peptidase_C48"/>
    <property type="match status" value="1"/>
</dbReference>
<dbReference type="InterPro" id="IPR038765">
    <property type="entry name" value="Papain-like_cys_pep_sf"/>
</dbReference>
<dbReference type="PROSITE" id="PS50600">
    <property type="entry name" value="ULP_PROTEASE"/>
    <property type="match status" value="1"/>
</dbReference>
<dbReference type="SUPFAM" id="SSF54001">
    <property type="entry name" value="Cysteine proteinases"/>
    <property type="match status" value="1"/>
</dbReference>
<feature type="non-terminal residue" evidence="6">
    <location>
        <position position="1012"/>
    </location>
</feature>
<dbReference type="GO" id="GO:0006508">
    <property type="term" value="P:proteolysis"/>
    <property type="evidence" value="ECO:0007669"/>
    <property type="project" value="UniProtKB-KW"/>
</dbReference>
<gene>
    <name evidence="6" type="ORF">CGOC_LOCUS619</name>
</gene>
<evidence type="ECO:0000256" key="2">
    <source>
        <dbReference type="ARBA" id="ARBA00022670"/>
    </source>
</evidence>
<keyword evidence="7" id="KW-1185">Reference proteome</keyword>
<proteinExistence type="inferred from homology"/>
<dbReference type="InterPro" id="IPR025476">
    <property type="entry name" value="Helitron_helicase-like"/>
</dbReference>
<accession>A0A3P6RMG1</accession>
<organism evidence="6 7">
    <name type="scientific">Cylicostephanus goldi</name>
    <name type="common">Nematode worm</name>
    <dbReference type="NCBI Taxonomy" id="71465"/>
    <lineage>
        <taxon>Eukaryota</taxon>
        <taxon>Metazoa</taxon>
        <taxon>Ecdysozoa</taxon>
        <taxon>Nematoda</taxon>
        <taxon>Chromadorea</taxon>
        <taxon>Rhabditida</taxon>
        <taxon>Rhabditina</taxon>
        <taxon>Rhabditomorpha</taxon>
        <taxon>Strongyloidea</taxon>
        <taxon>Strongylidae</taxon>
        <taxon>Cylicostephanus</taxon>
    </lineage>
</organism>
<evidence type="ECO:0000259" key="5">
    <source>
        <dbReference type="PROSITE" id="PS50600"/>
    </source>
</evidence>
<dbReference type="Pfam" id="PF14214">
    <property type="entry name" value="Helitron_like_N"/>
    <property type="match status" value="1"/>
</dbReference>
<dbReference type="InterPro" id="IPR003653">
    <property type="entry name" value="Peptidase_C48_C"/>
</dbReference>
<evidence type="ECO:0000256" key="3">
    <source>
        <dbReference type="ARBA" id="ARBA00022801"/>
    </source>
</evidence>
<dbReference type="Proteomes" id="UP000271889">
    <property type="component" value="Unassembled WGS sequence"/>
</dbReference>
<dbReference type="GO" id="GO:0008234">
    <property type="term" value="F:cysteine-type peptidase activity"/>
    <property type="evidence" value="ECO:0007669"/>
    <property type="project" value="InterPro"/>
</dbReference>
<feature type="region of interest" description="Disordered" evidence="4">
    <location>
        <begin position="803"/>
        <end position="822"/>
    </location>
</feature>